<comment type="caution">
    <text evidence="1">The sequence shown here is derived from an EMBL/GenBank/DDBJ whole genome shotgun (WGS) entry which is preliminary data.</text>
</comment>
<gene>
    <name evidence="1" type="ORF">MQN93_37195</name>
</gene>
<dbReference type="RefSeq" id="WP_016434606.1">
    <property type="nucleotide sequence ID" value="NZ_JALDAX010000021.1"/>
</dbReference>
<name>A0ABS9XVN1_9ACTN</name>
<organism evidence="1 2">
    <name type="scientific">Streptomyces spinosisporus</name>
    <dbReference type="NCBI Taxonomy" id="2927582"/>
    <lineage>
        <taxon>Bacteria</taxon>
        <taxon>Bacillati</taxon>
        <taxon>Actinomycetota</taxon>
        <taxon>Actinomycetes</taxon>
        <taxon>Kitasatosporales</taxon>
        <taxon>Streptomycetaceae</taxon>
        <taxon>Streptomyces</taxon>
    </lineage>
</organism>
<dbReference type="InterPro" id="IPR029046">
    <property type="entry name" value="LolA/LolB/LppX"/>
</dbReference>
<dbReference type="Gene3D" id="2.50.20.20">
    <property type="match status" value="1"/>
</dbReference>
<evidence type="ECO:0000313" key="2">
    <source>
        <dbReference type="Proteomes" id="UP001165270"/>
    </source>
</evidence>
<dbReference type="EMBL" id="JALDAX010000021">
    <property type="protein sequence ID" value="MCI3245361.1"/>
    <property type="molecule type" value="Genomic_DNA"/>
</dbReference>
<sequence length="289" mass="30876">MEFSVRGSVRRRATGAGLAALLLAAGAVGCQKGDDADAEKSPAMTPAAAVAKAAKNSEDITSLRYRMTGKVPGEGQISGEAAMSMKPLAMSMKMTAKDQATDGPVEIRLVDNAMYIGGNAEMSKEMDGKSWIKFDMSALGADKELNADQLGAGQADKNPASDSTFLTGSKDVKKVGTETVEGVKTTHYKGTVTLADLKASFKDESKTVREQREKSLEQYEKMGIDSMTMDMWIDGDDHTKQFRMRGDADKGPMDMTITFLDYNKPVTVAAPPAKDTADLAEMMKGAQTG</sequence>
<dbReference type="Proteomes" id="UP001165270">
    <property type="component" value="Unassembled WGS sequence"/>
</dbReference>
<dbReference type="SUPFAM" id="SSF89392">
    <property type="entry name" value="Prokaryotic lipoproteins and lipoprotein localization factors"/>
    <property type="match status" value="1"/>
</dbReference>
<accession>A0ABS9XVN1</accession>
<evidence type="ECO:0000313" key="1">
    <source>
        <dbReference type="EMBL" id="MCI3245361.1"/>
    </source>
</evidence>
<keyword evidence="2" id="KW-1185">Reference proteome</keyword>
<protein>
    <submittedName>
        <fullName evidence="1">DUF1396 domain-containing protein</fullName>
    </submittedName>
</protein>
<reference evidence="1" key="1">
    <citation type="submission" date="2022-03" db="EMBL/GenBank/DDBJ databases">
        <title>Streptomyces 7R015 and 7R016 isolated from Barleria lupulina in Thailand.</title>
        <authorList>
            <person name="Kanchanasin P."/>
            <person name="Phongsopitanun W."/>
            <person name="Tanasupawat S."/>
        </authorList>
    </citation>
    <scope>NUCLEOTIDE SEQUENCE</scope>
    <source>
        <strain evidence="1">7R016</strain>
    </source>
</reference>
<proteinExistence type="predicted"/>
<dbReference type="PROSITE" id="PS51257">
    <property type="entry name" value="PROKAR_LIPOPROTEIN"/>
    <property type="match status" value="1"/>
</dbReference>